<evidence type="ECO:0000256" key="1">
    <source>
        <dbReference type="ARBA" id="ARBA00022737"/>
    </source>
</evidence>
<dbReference type="PANTHER" id="PTHR24198">
    <property type="entry name" value="ANKYRIN REPEAT AND PROTEIN KINASE DOMAIN-CONTAINING PROTEIN"/>
    <property type="match status" value="1"/>
</dbReference>
<reference evidence="4" key="2">
    <citation type="submission" date="2024-10" db="UniProtKB">
        <authorList>
            <consortium name="EnsemblProtists"/>
        </authorList>
    </citation>
    <scope>IDENTIFICATION</scope>
</reference>
<accession>A0A0D3KPT3</accession>
<dbReference type="RefSeq" id="XP_005790197.1">
    <property type="nucleotide sequence ID" value="XM_005790140.1"/>
</dbReference>
<evidence type="ECO:0008006" key="6">
    <source>
        <dbReference type="Google" id="ProtNLM"/>
    </source>
</evidence>
<keyword evidence="2 3" id="KW-0040">ANK repeat</keyword>
<keyword evidence="1" id="KW-0677">Repeat</keyword>
<sequence length="249" mass="26603">MAASHTSLRQKRARAHLALHTAVRRYDVPQIKALIEDGAELTEVDEFGRTSLHIAVVAASQSHRQPNGDATVREMVSALLAGDVEALCEVLCLHSDAGLTPLHLAARCGNSSLMGVLLDSIDEEVLSDVMEMRTQLTGDLYSGNWGKKDADTGELRPGGTRREQHGALLGPFPEAGADPAATGCKPIGTANTVLHQAAARDCPERRPESEIEISRGGQNGLTPLCMAARSNKARTNKRAAILRLFGEEA</sequence>
<keyword evidence="5" id="KW-1185">Reference proteome</keyword>
<feature type="repeat" description="ANK" evidence="3">
    <location>
        <begin position="97"/>
        <end position="119"/>
    </location>
</feature>
<dbReference type="HOGENOM" id="CLU_1117451_0_0_1"/>
<dbReference type="PaxDb" id="2903-EOD37768"/>
<feature type="repeat" description="ANK" evidence="3">
    <location>
        <begin position="14"/>
        <end position="46"/>
    </location>
</feature>
<evidence type="ECO:0000313" key="4">
    <source>
        <dbReference type="EnsemblProtists" id="EOD37768"/>
    </source>
</evidence>
<dbReference type="EnsemblProtists" id="EOD37768">
    <property type="protein sequence ID" value="EOD37768"/>
    <property type="gene ID" value="EMIHUDRAFT_466942"/>
</dbReference>
<evidence type="ECO:0000313" key="5">
    <source>
        <dbReference type="Proteomes" id="UP000013827"/>
    </source>
</evidence>
<dbReference type="GeneID" id="17283119"/>
<reference evidence="5" key="1">
    <citation type="journal article" date="2013" name="Nature">
        <title>Pan genome of the phytoplankton Emiliania underpins its global distribution.</title>
        <authorList>
            <person name="Read B.A."/>
            <person name="Kegel J."/>
            <person name="Klute M.J."/>
            <person name="Kuo A."/>
            <person name="Lefebvre S.C."/>
            <person name="Maumus F."/>
            <person name="Mayer C."/>
            <person name="Miller J."/>
            <person name="Monier A."/>
            <person name="Salamov A."/>
            <person name="Young J."/>
            <person name="Aguilar M."/>
            <person name="Claverie J.M."/>
            <person name="Frickenhaus S."/>
            <person name="Gonzalez K."/>
            <person name="Herman E.K."/>
            <person name="Lin Y.C."/>
            <person name="Napier J."/>
            <person name="Ogata H."/>
            <person name="Sarno A.F."/>
            <person name="Shmutz J."/>
            <person name="Schroeder D."/>
            <person name="de Vargas C."/>
            <person name="Verret F."/>
            <person name="von Dassow P."/>
            <person name="Valentin K."/>
            <person name="Van de Peer Y."/>
            <person name="Wheeler G."/>
            <person name="Dacks J.B."/>
            <person name="Delwiche C.F."/>
            <person name="Dyhrman S.T."/>
            <person name="Glockner G."/>
            <person name="John U."/>
            <person name="Richards T."/>
            <person name="Worden A.Z."/>
            <person name="Zhang X."/>
            <person name="Grigoriev I.V."/>
            <person name="Allen A.E."/>
            <person name="Bidle K."/>
            <person name="Borodovsky M."/>
            <person name="Bowler C."/>
            <person name="Brownlee C."/>
            <person name="Cock J.M."/>
            <person name="Elias M."/>
            <person name="Gladyshev V.N."/>
            <person name="Groth M."/>
            <person name="Guda C."/>
            <person name="Hadaegh A."/>
            <person name="Iglesias-Rodriguez M.D."/>
            <person name="Jenkins J."/>
            <person name="Jones B.M."/>
            <person name="Lawson T."/>
            <person name="Leese F."/>
            <person name="Lindquist E."/>
            <person name="Lobanov A."/>
            <person name="Lomsadze A."/>
            <person name="Malik S.B."/>
            <person name="Marsh M.E."/>
            <person name="Mackinder L."/>
            <person name="Mock T."/>
            <person name="Mueller-Roeber B."/>
            <person name="Pagarete A."/>
            <person name="Parker M."/>
            <person name="Probert I."/>
            <person name="Quesneville H."/>
            <person name="Raines C."/>
            <person name="Rensing S.A."/>
            <person name="Riano-Pachon D.M."/>
            <person name="Richier S."/>
            <person name="Rokitta S."/>
            <person name="Shiraiwa Y."/>
            <person name="Soanes D.M."/>
            <person name="van der Giezen M."/>
            <person name="Wahlund T.M."/>
            <person name="Williams B."/>
            <person name="Wilson W."/>
            <person name="Wolfe G."/>
            <person name="Wurch L.L."/>
        </authorList>
    </citation>
    <scope>NUCLEOTIDE SEQUENCE</scope>
</reference>
<dbReference type="Proteomes" id="UP000013827">
    <property type="component" value="Unassembled WGS sequence"/>
</dbReference>
<dbReference type="InterPro" id="IPR036770">
    <property type="entry name" value="Ankyrin_rpt-contain_sf"/>
</dbReference>
<dbReference type="PROSITE" id="PS50297">
    <property type="entry name" value="ANK_REP_REGION"/>
    <property type="match status" value="1"/>
</dbReference>
<dbReference type="KEGG" id="ehx:EMIHUDRAFT_466942"/>
<name>A0A0D3KPT3_EMIH1</name>
<dbReference type="PANTHER" id="PTHR24198:SF165">
    <property type="entry name" value="ANKYRIN REPEAT-CONTAINING PROTEIN-RELATED"/>
    <property type="match status" value="1"/>
</dbReference>
<organism evidence="4 5">
    <name type="scientific">Emiliania huxleyi (strain CCMP1516)</name>
    <dbReference type="NCBI Taxonomy" id="280463"/>
    <lineage>
        <taxon>Eukaryota</taxon>
        <taxon>Haptista</taxon>
        <taxon>Haptophyta</taxon>
        <taxon>Prymnesiophyceae</taxon>
        <taxon>Isochrysidales</taxon>
        <taxon>Noelaerhabdaceae</taxon>
        <taxon>Emiliania</taxon>
    </lineage>
</organism>
<dbReference type="PROSITE" id="PS50088">
    <property type="entry name" value="ANK_REPEAT"/>
    <property type="match status" value="2"/>
</dbReference>
<dbReference type="Gene3D" id="1.25.40.20">
    <property type="entry name" value="Ankyrin repeat-containing domain"/>
    <property type="match status" value="2"/>
</dbReference>
<proteinExistence type="predicted"/>
<dbReference type="SUPFAM" id="SSF48403">
    <property type="entry name" value="Ankyrin repeat"/>
    <property type="match status" value="1"/>
</dbReference>
<evidence type="ECO:0000256" key="3">
    <source>
        <dbReference type="PROSITE-ProRule" id="PRU00023"/>
    </source>
</evidence>
<dbReference type="SMART" id="SM00248">
    <property type="entry name" value="ANK"/>
    <property type="match status" value="3"/>
</dbReference>
<protein>
    <recommendedName>
        <fullName evidence="6">Ankyrin repeat protein</fullName>
    </recommendedName>
</protein>
<dbReference type="Pfam" id="PF00023">
    <property type="entry name" value="Ank"/>
    <property type="match status" value="1"/>
</dbReference>
<dbReference type="InterPro" id="IPR002110">
    <property type="entry name" value="Ankyrin_rpt"/>
</dbReference>
<evidence type="ECO:0000256" key="2">
    <source>
        <dbReference type="ARBA" id="ARBA00023043"/>
    </source>
</evidence>
<dbReference type="AlphaFoldDB" id="A0A0D3KPT3"/>